<evidence type="ECO:0000313" key="1">
    <source>
        <dbReference type="EMBL" id="EXZ43658.1"/>
    </source>
</evidence>
<evidence type="ECO:0000313" key="2">
    <source>
        <dbReference type="Proteomes" id="UP000022272"/>
    </source>
</evidence>
<name>A0A015YHD2_BACFG</name>
<reference evidence="1 2" key="1">
    <citation type="submission" date="2014-02" db="EMBL/GenBank/DDBJ databases">
        <authorList>
            <person name="Sears C."/>
            <person name="Carroll K."/>
            <person name="Sack B.R."/>
            <person name="Qadri F."/>
            <person name="Myers L.L."/>
            <person name="Chung G.-T."/>
            <person name="Escheverria P."/>
            <person name="Fraser C.M."/>
            <person name="Sadzewicz L."/>
            <person name="Shefchek K.A."/>
            <person name="Tallon L."/>
            <person name="Das S.P."/>
            <person name="Daugherty S."/>
            <person name="Mongodin E.F."/>
        </authorList>
    </citation>
    <scope>NUCLEOTIDE SEQUENCE [LARGE SCALE GENOMIC DNA]</scope>
    <source>
        <strain evidence="1 2">2-F-2 #4</strain>
    </source>
</reference>
<organism evidence="1 2">
    <name type="scientific">Bacteroides fragilis str. 2-F-2 #4</name>
    <dbReference type="NCBI Taxonomy" id="1339280"/>
    <lineage>
        <taxon>Bacteria</taxon>
        <taxon>Pseudomonadati</taxon>
        <taxon>Bacteroidota</taxon>
        <taxon>Bacteroidia</taxon>
        <taxon>Bacteroidales</taxon>
        <taxon>Bacteroidaceae</taxon>
        <taxon>Bacteroides</taxon>
    </lineage>
</organism>
<protein>
    <submittedName>
        <fullName evidence="1">Uncharacterized protein</fullName>
    </submittedName>
</protein>
<proteinExistence type="predicted"/>
<accession>A0A015YHD2</accession>
<dbReference type="Proteomes" id="UP000022272">
    <property type="component" value="Unassembled WGS sequence"/>
</dbReference>
<comment type="caution">
    <text evidence="1">The sequence shown here is derived from an EMBL/GenBank/DDBJ whole genome shotgun (WGS) entry which is preliminary data.</text>
</comment>
<dbReference type="EMBL" id="JGDM01000075">
    <property type="protein sequence ID" value="EXZ43658.1"/>
    <property type="molecule type" value="Genomic_DNA"/>
</dbReference>
<gene>
    <name evidence="1" type="ORF">M076_3338</name>
</gene>
<dbReference type="AlphaFoldDB" id="A0A015YHD2"/>
<sequence>MVSAGASISYKQSLYQGRTECLFRPDKGSVFLCLPVLIQPG</sequence>